<protein>
    <submittedName>
        <fullName evidence="2">Zinc finger MYM-type protein 1-like</fullName>
    </submittedName>
</protein>
<reference evidence="2" key="1">
    <citation type="submission" date="2021-02" db="EMBL/GenBank/DDBJ databases">
        <title>Comparative genomics reveals that relaxation of natural selection precedes convergent phenotypic evolution of cavefish.</title>
        <authorList>
            <person name="Peng Z."/>
        </authorList>
    </citation>
    <scope>NUCLEOTIDE SEQUENCE</scope>
    <source>
        <tissue evidence="2">Muscle</tissue>
    </source>
</reference>
<dbReference type="GO" id="GO:0046983">
    <property type="term" value="F:protein dimerization activity"/>
    <property type="evidence" value="ECO:0007669"/>
    <property type="project" value="InterPro"/>
</dbReference>
<dbReference type="EMBL" id="JAFHDT010000013">
    <property type="protein sequence ID" value="KAI7801462.1"/>
    <property type="molecule type" value="Genomic_DNA"/>
</dbReference>
<comment type="caution">
    <text evidence="2">The sequence shown here is derived from an EMBL/GenBank/DDBJ whole genome shotgun (WGS) entry which is preliminary data.</text>
</comment>
<dbReference type="PANTHER" id="PTHR46289">
    <property type="entry name" value="52 KDA REPRESSOR OF THE INHIBITOR OF THE PROTEIN KINASE-LIKE PROTEIN-RELATED"/>
    <property type="match status" value="1"/>
</dbReference>
<dbReference type="InterPro" id="IPR008906">
    <property type="entry name" value="HATC_C_dom"/>
</dbReference>
<dbReference type="Proteomes" id="UP001059041">
    <property type="component" value="Linkage Group LG13"/>
</dbReference>
<keyword evidence="3" id="KW-1185">Reference proteome</keyword>
<dbReference type="PANTHER" id="PTHR46289:SF17">
    <property type="entry name" value="HAT C-TERMINAL DIMERISATION DOMAIN-CONTAINING PROTEIN"/>
    <property type="match status" value="1"/>
</dbReference>
<dbReference type="InterPro" id="IPR052958">
    <property type="entry name" value="IFN-induced_PKR_regulator"/>
</dbReference>
<sequence>VLVRDLITLIRNSPKRLAWFQQFQRKDAQSLRPLCPTRWTLKADSLQSIASNYSAIIEFFEDLCRCDKESVNAALQRSQLHLQKAAAMIETLKKDIQHLRENGFEEFWKNTTAAADELNLERPAIPRPRKIPRRLDTGGASPHVFQSPEAMHRQQYNETMDTATSSLDCRFSQTAFKHMQDVEDFVTGKGDCKTILRFYGDDLDESRLRLHRDMCIDIAKQRGVQLNTFQEVVGFLKGDTGDSLRTMVPELTKLVKLALTAPVTSCTSERSFSGLRRLKTYLRSRMGQGRLNHIAILNCHKNMSRNEHLDLIADEFIKRTATRRNTFLLKN</sequence>
<feature type="non-terminal residue" evidence="2">
    <location>
        <position position="331"/>
    </location>
</feature>
<dbReference type="AlphaFoldDB" id="A0A9W7TQ72"/>
<dbReference type="InterPro" id="IPR012337">
    <property type="entry name" value="RNaseH-like_sf"/>
</dbReference>
<evidence type="ECO:0000313" key="2">
    <source>
        <dbReference type="EMBL" id="KAI7801462.1"/>
    </source>
</evidence>
<dbReference type="SUPFAM" id="SSF53098">
    <property type="entry name" value="Ribonuclease H-like"/>
    <property type="match status" value="1"/>
</dbReference>
<name>A0A9W7TQ72_TRIRA</name>
<proteinExistence type="predicted"/>
<gene>
    <name evidence="2" type="ORF">IRJ41_014601</name>
</gene>
<evidence type="ECO:0000259" key="1">
    <source>
        <dbReference type="Pfam" id="PF05699"/>
    </source>
</evidence>
<accession>A0A9W7TQ72</accession>
<organism evidence="2 3">
    <name type="scientific">Triplophysa rosa</name>
    <name type="common">Cave loach</name>
    <dbReference type="NCBI Taxonomy" id="992332"/>
    <lineage>
        <taxon>Eukaryota</taxon>
        <taxon>Metazoa</taxon>
        <taxon>Chordata</taxon>
        <taxon>Craniata</taxon>
        <taxon>Vertebrata</taxon>
        <taxon>Euteleostomi</taxon>
        <taxon>Actinopterygii</taxon>
        <taxon>Neopterygii</taxon>
        <taxon>Teleostei</taxon>
        <taxon>Ostariophysi</taxon>
        <taxon>Cypriniformes</taxon>
        <taxon>Nemacheilidae</taxon>
        <taxon>Triplophysa</taxon>
    </lineage>
</organism>
<feature type="domain" description="HAT C-terminal dimerisation" evidence="1">
    <location>
        <begin position="245"/>
        <end position="303"/>
    </location>
</feature>
<dbReference type="Pfam" id="PF05699">
    <property type="entry name" value="Dimer_Tnp_hAT"/>
    <property type="match status" value="1"/>
</dbReference>
<evidence type="ECO:0000313" key="3">
    <source>
        <dbReference type="Proteomes" id="UP001059041"/>
    </source>
</evidence>